<gene>
    <name evidence="2" type="ORF">PACLA_8A012341</name>
</gene>
<feature type="compositionally biased region" description="Basic and acidic residues" evidence="1">
    <location>
        <begin position="66"/>
        <end position="89"/>
    </location>
</feature>
<organism evidence="2 3">
    <name type="scientific">Paramuricea clavata</name>
    <name type="common">Red gorgonian</name>
    <name type="synonym">Violescent sea-whip</name>
    <dbReference type="NCBI Taxonomy" id="317549"/>
    <lineage>
        <taxon>Eukaryota</taxon>
        <taxon>Metazoa</taxon>
        <taxon>Cnidaria</taxon>
        <taxon>Anthozoa</taxon>
        <taxon>Octocorallia</taxon>
        <taxon>Malacalcyonacea</taxon>
        <taxon>Plexauridae</taxon>
        <taxon>Paramuricea</taxon>
    </lineage>
</organism>
<dbReference type="Proteomes" id="UP001152795">
    <property type="component" value="Unassembled WGS sequence"/>
</dbReference>
<reference evidence="2" key="1">
    <citation type="submission" date="2020-04" db="EMBL/GenBank/DDBJ databases">
        <authorList>
            <person name="Alioto T."/>
            <person name="Alioto T."/>
            <person name="Gomez Garrido J."/>
        </authorList>
    </citation>
    <scope>NUCLEOTIDE SEQUENCE</scope>
    <source>
        <strain evidence="2">A484AB</strain>
    </source>
</reference>
<keyword evidence="3" id="KW-1185">Reference proteome</keyword>
<evidence type="ECO:0000313" key="2">
    <source>
        <dbReference type="EMBL" id="CAB3981700.1"/>
    </source>
</evidence>
<dbReference type="AlphaFoldDB" id="A0A7D9HF53"/>
<accession>A0A7D9HF53</accession>
<evidence type="ECO:0000256" key="1">
    <source>
        <dbReference type="SAM" id="MobiDB-lite"/>
    </source>
</evidence>
<proteinExistence type="predicted"/>
<name>A0A7D9HF53_PARCT</name>
<protein>
    <submittedName>
        <fullName evidence="2">Uncharacterized protein</fullName>
    </submittedName>
</protein>
<feature type="region of interest" description="Disordered" evidence="1">
    <location>
        <begin position="65"/>
        <end position="89"/>
    </location>
</feature>
<evidence type="ECO:0000313" key="3">
    <source>
        <dbReference type="Proteomes" id="UP001152795"/>
    </source>
</evidence>
<comment type="caution">
    <text evidence="2">The sequence shown here is derived from an EMBL/GenBank/DDBJ whole genome shotgun (WGS) entry which is preliminary data.</text>
</comment>
<dbReference type="EMBL" id="CACRXK020000419">
    <property type="protein sequence ID" value="CAB3981700.1"/>
    <property type="molecule type" value="Genomic_DNA"/>
</dbReference>
<sequence>MMKKLLRNFKVKSWWSKTRWRTSSSPIKKMKRNWFIGVQRQQYVICVTLESIKAKTNRAWLNKVNSKNDEDLQPRDPIQHRQDESNTSFIKEKEILHEGASYVLVRREDKCEVKTTRSSKKRQYTIELR</sequence>